<gene>
    <name evidence="2" type="ORF">PCOR1329_LOCUS13577</name>
</gene>
<reference evidence="2" key="1">
    <citation type="submission" date="2023-10" db="EMBL/GenBank/DDBJ databases">
        <authorList>
            <person name="Chen Y."/>
            <person name="Shah S."/>
            <person name="Dougan E. K."/>
            <person name="Thang M."/>
            <person name="Chan C."/>
        </authorList>
    </citation>
    <scope>NUCLEOTIDE SEQUENCE [LARGE SCALE GENOMIC DNA]</scope>
</reference>
<evidence type="ECO:0000313" key="3">
    <source>
        <dbReference type="Proteomes" id="UP001189429"/>
    </source>
</evidence>
<dbReference type="Proteomes" id="UP001189429">
    <property type="component" value="Unassembled WGS sequence"/>
</dbReference>
<name>A0ABN9QNS3_9DINO</name>
<accession>A0ABN9QNS3</accession>
<dbReference type="Pfam" id="PF00085">
    <property type="entry name" value="Thioredoxin"/>
    <property type="match status" value="1"/>
</dbReference>
<dbReference type="SUPFAM" id="SSF52833">
    <property type="entry name" value="Thioredoxin-like"/>
    <property type="match status" value="1"/>
</dbReference>
<protein>
    <recommendedName>
        <fullName evidence="1">Thioredoxin domain-containing protein</fullName>
    </recommendedName>
</protein>
<dbReference type="Gene3D" id="3.40.30.10">
    <property type="entry name" value="Glutaredoxin"/>
    <property type="match status" value="1"/>
</dbReference>
<dbReference type="PANTHER" id="PTHR46135:SF3">
    <property type="entry name" value="NME_NM23 FAMILY MEMBER 8"/>
    <property type="match status" value="1"/>
</dbReference>
<proteinExistence type="predicted"/>
<dbReference type="InterPro" id="IPR036249">
    <property type="entry name" value="Thioredoxin-like_sf"/>
</dbReference>
<dbReference type="PROSITE" id="PS00194">
    <property type="entry name" value="THIOREDOXIN_1"/>
    <property type="match status" value="1"/>
</dbReference>
<evidence type="ECO:0000313" key="2">
    <source>
        <dbReference type="EMBL" id="CAK0807810.1"/>
    </source>
</evidence>
<organism evidence="2 3">
    <name type="scientific">Prorocentrum cordatum</name>
    <dbReference type="NCBI Taxonomy" id="2364126"/>
    <lineage>
        <taxon>Eukaryota</taxon>
        <taxon>Sar</taxon>
        <taxon>Alveolata</taxon>
        <taxon>Dinophyceae</taxon>
        <taxon>Prorocentrales</taxon>
        <taxon>Prorocentraceae</taxon>
        <taxon>Prorocentrum</taxon>
    </lineage>
</organism>
<dbReference type="InterPro" id="IPR017937">
    <property type="entry name" value="Thioredoxin_CS"/>
</dbReference>
<keyword evidence="3" id="KW-1185">Reference proteome</keyword>
<comment type="caution">
    <text evidence="2">The sequence shown here is derived from an EMBL/GenBank/DDBJ whole genome shotgun (WGS) entry which is preliminary data.</text>
</comment>
<dbReference type="InterPro" id="IPR051766">
    <property type="entry name" value="TXND_domain-containing"/>
</dbReference>
<sequence>MAKQSKESIMTVGKDGLDVDAFQKQISDKTCKKLHIVDVYTAWCGPCLSIVPTLNNLQVSVDFFSDRCTITQVDRTLVSEFAERFASTSKPCFLFYRGGQEVNLVEGVKMPEILKFIHRNLPEVESED</sequence>
<dbReference type="InterPro" id="IPR013766">
    <property type="entry name" value="Thioredoxin_domain"/>
</dbReference>
<dbReference type="PANTHER" id="PTHR46135">
    <property type="entry name" value="NME/NM23 FAMILY MEMBER 8"/>
    <property type="match status" value="1"/>
</dbReference>
<dbReference type="EMBL" id="CAUYUJ010004014">
    <property type="protein sequence ID" value="CAK0807810.1"/>
    <property type="molecule type" value="Genomic_DNA"/>
</dbReference>
<feature type="domain" description="Thioredoxin" evidence="1">
    <location>
        <begin position="19"/>
        <end position="117"/>
    </location>
</feature>
<evidence type="ECO:0000259" key="1">
    <source>
        <dbReference type="Pfam" id="PF00085"/>
    </source>
</evidence>